<dbReference type="InterPro" id="IPR050469">
    <property type="entry name" value="Diguanylate_Cyclase"/>
</dbReference>
<evidence type="ECO:0000313" key="6">
    <source>
        <dbReference type="Proteomes" id="UP000321812"/>
    </source>
</evidence>
<dbReference type="PANTHER" id="PTHR45138:SF9">
    <property type="entry name" value="DIGUANYLATE CYCLASE DGCM-RELATED"/>
    <property type="match status" value="1"/>
</dbReference>
<dbReference type="PROSITE" id="PS50887">
    <property type="entry name" value="GGDEF"/>
    <property type="match status" value="1"/>
</dbReference>
<keyword evidence="3" id="KW-0472">Membrane</keyword>
<evidence type="ECO:0000259" key="4">
    <source>
        <dbReference type="PROSITE" id="PS50887"/>
    </source>
</evidence>
<comment type="caution">
    <text evidence="5">The sequence shown here is derived from an EMBL/GenBank/DDBJ whole genome shotgun (WGS) entry which is preliminary data.</text>
</comment>
<feature type="transmembrane region" description="Helical" evidence="3">
    <location>
        <begin position="64"/>
        <end position="84"/>
    </location>
</feature>
<keyword evidence="3" id="KW-1133">Transmembrane helix</keyword>
<protein>
    <recommendedName>
        <fullName evidence="1">diguanylate cyclase</fullName>
        <ecNumber evidence="1">2.7.7.65</ecNumber>
    </recommendedName>
</protein>
<feature type="transmembrane region" description="Helical" evidence="3">
    <location>
        <begin position="142"/>
        <end position="160"/>
    </location>
</feature>
<dbReference type="GO" id="GO:0052621">
    <property type="term" value="F:diguanylate cyclase activity"/>
    <property type="evidence" value="ECO:0007669"/>
    <property type="project" value="UniProtKB-EC"/>
</dbReference>
<feature type="transmembrane region" description="Helical" evidence="3">
    <location>
        <begin position="12"/>
        <end position="33"/>
    </location>
</feature>
<dbReference type="Pfam" id="PF00990">
    <property type="entry name" value="GGDEF"/>
    <property type="match status" value="1"/>
</dbReference>
<gene>
    <name evidence="5" type="ORF">YZ82_06380</name>
</gene>
<feature type="transmembrane region" description="Helical" evidence="3">
    <location>
        <begin position="39"/>
        <end position="57"/>
    </location>
</feature>
<accession>A0A562XDM6</accession>
<dbReference type="Proteomes" id="UP000321812">
    <property type="component" value="Unassembled WGS sequence"/>
</dbReference>
<dbReference type="SMART" id="SM00267">
    <property type="entry name" value="GGDEF"/>
    <property type="match status" value="1"/>
</dbReference>
<dbReference type="PANTHER" id="PTHR45138">
    <property type="entry name" value="REGULATORY COMPONENTS OF SENSORY TRANSDUCTION SYSTEM"/>
    <property type="match status" value="1"/>
</dbReference>
<keyword evidence="3" id="KW-0812">Transmembrane</keyword>
<evidence type="ECO:0000256" key="3">
    <source>
        <dbReference type="SAM" id="Phobius"/>
    </source>
</evidence>
<dbReference type="EC" id="2.7.7.65" evidence="1"/>
<dbReference type="InterPro" id="IPR000160">
    <property type="entry name" value="GGDEF_dom"/>
</dbReference>
<sequence>MNQNNRDNIIKNLQKIIDVFCIMSVVHTLVFFIRAQYDLMILSVFNIFVYMICLYLFRKESINNAFLLLHIQIMIYISICIIKLGWNCGFDLIFIALLSIVYINVFKSIFISYLVASLESVTYVLLYIFTFEERSFHDTHLFLINFAFLIFLMPLLSKTLRIIDIVHFYKLQNEENKFKNMSQTDYLTGLLNKRALTSIINETRYFDMIVAICDIDNFKKINDKYGHNVGDEILKHISEILTQNSAKNDIVSRWGGEEFFIVSFDTKKEIFLDKIEKMRRQAEKIRVNTPNGVVKCTLTFGVSDRSDDKETLIKQADARLYKGKRSTKNCVVSSDDGSTPPPFISLMDKFRLR</sequence>
<name>A0A562XDM6_CAMHY</name>
<dbReference type="CDD" id="cd01949">
    <property type="entry name" value="GGDEF"/>
    <property type="match status" value="1"/>
</dbReference>
<evidence type="ECO:0000256" key="1">
    <source>
        <dbReference type="ARBA" id="ARBA00012528"/>
    </source>
</evidence>
<dbReference type="InterPro" id="IPR043128">
    <property type="entry name" value="Rev_trsase/Diguanyl_cyclase"/>
</dbReference>
<dbReference type="NCBIfam" id="TIGR00254">
    <property type="entry name" value="GGDEF"/>
    <property type="match status" value="1"/>
</dbReference>
<evidence type="ECO:0000256" key="2">
    <source>
        <dbReference type="ARBA" id="ARBA00034247"/>
    </source>
</evidence>
<dbReference type="RefSeq" id="WP_147497380.1">
    <property type="nucleotide sequence ID" value="NZ_VOAP01000016.1"/>
</dbReference>
<dbReference type="EMBL" id="VOAP01000016">
    <property type="protein sequence ID" value="TWO19713.1"/>
    <property type="molecule type" value="Genomic_DNA"/>
</dbReference>
<feature type="transmembrane region" description="Helical" evidence="3">
    <location>
        <begin position="113"/>
        <end position="130"/>
    </location>
</feature>
<evidence type="ECO:0000313" key="5">
    <source>
        <dbReference type="EMBL" id="TWO19713.1"/>
    </source>
</evidence>
<dbReference type="InterPro" id="IPR029787">
    <property type="entry name" value="Nucleotide_cyclase"/>
</dbReference>
<proteinExistence type="predicted"/>
<organism evidence="5 6">
    <name type="scientific">Campylobacter hyointestinalis</name>
    <dbReference type="NCBI Taxonomy" id="198"/>
    <lineage>
        <taxon>Bacteria</taxon>
        <taxon>Pseudomonadati</taxon>
        <taxon>Campylobacterota</taxon>
        <taxon>Epsilonproteobacteria</taxon>
        <taxon>Campylobacterales</taxon>
        <taxon>Campylobacteraceae</taxon>
        <taxon>Campylobacter</taxon>
    </lineage>
</organism>
<dbReference type="AlphaFoldDB" id="A0A562XDM6"/>
<feature type="domain" description="GGDEF" evidence="4">
    <location>
        <begin position="206"/>
        <end position="336"/>
    </location>
</feature>
<feature type="transmembrane region" description="Helical" evidence="3">
    <location>
        <begin position="90"/>
        <end position="106"/>
    </location>
</feature>
<dbReference type="Gene3D" id="3.30.70.270">
    <property type="match status" value="1"/>
</dbReference>
<comment type="catalytic activity">
    <reaction evidence="2">
        <text>2 GTP = 3',3'-c-di-GMP + 2 diphosphate</text>
        <dbReference type="Rhea" id="RHEA:24898"/>
        <dbReference type="ChEBI" id="CHEBI:33019"/>
        <dbReference type="ChEBI" id="CHEBI:37565"/>
        <dbReference type="ChEBI" id="CHEBI:58805"/>
        <dbReference type="EC" id="2.7.7.65"/>
    </reaction>
</comment>
<dbReference type="SUPFAM" id="SSF55073">
    <property type="entry name" value="Nucleotide cyclase"/>
    <property type="match status" value="1"/>
</dbReference>
<reference evidence="5 6" key="1">
    <citation type="submission" date="2019-07" db="EMBL/GenBank/DDBJ databases">
        <title>Rapid identification of Enteric Bacteria from Whole Genome Sequences (WGS) using Average Nucleotide Identity (ANI).</title>
        <authorList>
            <person name="Lane C."/>
        </authorList>
    </citation>
    <scope>NUCLEOTIDE SEQUENCE [LARGE SCALE GENOMIC DNA]</scope>
    <source>
        <strain evidence="5 6">D2411</strain>
    </source>
</reference>